<accession>A0A512C187</accession>
<proteinExistence type="predicted"/>
<name>A0A512C187_9HYPH</name>
<reference evidence="1 2" key="1">
    <citation type="submission" date="2019-07" db="EMBL/GenBank/DDBJ databases">
        <title>Whole genome shotgun sequence of Microvirga aerophila NBRC 106136.</title>
        <authorList>
            <person name="Hosoyama A."/>
            <person name="Uohara A."/>
            <person name="Ohji S."/>
            <person name="Ichikawa N."/>
        </authorList>
    </citation>
    <scope>NUCLEOTIDE SEQUENCE [LARGE SCALE GENOMIC DNA]</scope>
    <source>
        <strain evidence="1 2">NBRC 106136</strain>
    </source>
</reference>
<dbReference type="AlphaFoldDB" id="A0A512C187"/>
<evidence type="ECO:0000313" key="1">
    <source>
        <dbReference type="EMBL" id="GEO17963.1"/>
    </source>
</evidence>
<dbReference type="Proteomes" id="UP000321085">
    <property type="component" value="Unassembled WGS sequence"/>
</dbReference>
<sequence>MPQPSSIYRQGGFACRNIGGRDPDLGGGLFSLGLTGDGSCEQLLSSLELSLRSRQNGSIASQGCHSAGDLRLKLAIIEVKQKISGFNLCTVMDMPLNNGAVDTGPHSYARGWFDPADAGPGDWHCLCVDRSGDHSDWGRALLRE</sequence>
<evidence type="ECO:0000313" key="2">
    <source>
        <dbReference type="Proteomes" id="UP000321085"/>
    </source>
</evidence>
<organism evidence="1 2">
    <name type="scientific">Microvirga aerophila</name>
    <dbReference type="NCBI Taxonomy" id="670291"/>
    <lineage>
        <taxon>Bacteria</taxon>
        <taxon>Pseudomonadati</taxon>
        <taxon>Pseudomonadota</taxon>
        <taxon>Alphaproteobacteria</taxon>
        <taxon>Hyphomicrobiales</taxon>
        <taxon>Methylobacteriaceae</taxon>
        <taxon>Microvirga</taxon>
    </lineage>
</organism>
<gene>
    <name evidence="1" type="ORF">MAE02_56590</name>
</gene>
<protein>
    <submittedName>
        <fullName evidence="1">Uncharacterized protein</fullName>
    </submittedName>
</protein>
<dbReference type="EMBL" id="BJYU01000139">
    <property type="protein sequence ID" value="GEO17963.1"/>
    <property type="molecule type" value="Genomic_DNA"/>
</dbReference>
<comment type="caution">
    <text evidence="1">The sequence shown here is derived from an EMBL/GenBank/DDBJ whole genome shotgun (WGS) entry which is preliminary data.</text>
</comment>
<keyword evidence="2" id="KW-1185">Reference proteome</keyword>